<dbReference type="PANTHER" id="PTHR13510">
    <property type="entry name" value="FYVE-FINGER-CONTAINING RAB5 EFFECTOR PROTEIN RABENOSYN-5-RELATED"/>
    <property type="match status" value="1"/>
</dbReference>
<dbReference type="Proteomes" id="UP000027361">
    <property type="component" value="Unassembled WGS sequence"/>
</dbReference>
<dbReference type="RefSeq" id="XP_013246387.1">
    <property type="nucleotide sequence ID" value="XM_013390933.1"/>
</dbReference>
<dbReference type="InterPro" id="IPR052727">
    <property type="entry name" value="Rab4/Rab5_effector"/>
</dbReference>
<sequence length="872" mass="91852">MAANGGTGLSYTPYTRKTHSRGPSTASFTSSVQDVAPASSAAPVAPSHAGATSSSLLDESPSQPQQQQQNGRSAPSLGAGQITSQPLTGGALRVAVPLGTRGAQVNGALALGRGPSSVASGSAPPPLRRISEIRKAAATTAQPRTPAKAKAKSSKNDMLPHVTPASSSSSASASESQLSPNLKAAVQAVYASANASVSFSRSGSPPPSASAMRHDPMRHHRATSSIGSSGTNTPYPLSLPPTNMNAHSASSSLYTSLVNDPIPIPSGPALGQVSTSASADPPGQTTSRTDASTRQTGLTGAYSEANGRLTSYRPGFQARGVYRVLTEEFEAARRQSRSAQERRRAELAEERLTRRLEKLLAIHLQASDAVRAEALAKTRARRDARAAGAAGVAGDNGEKEIASSVRGVAGNVWSTLRFRASQLASSLEDPEKVYLRTKEQEIVHWEDDKAAKRCPICNTPFSLAVRKHHCRLCGRVVCASPQLTRFAPMERASAVAGQKQAQQNGSGPGDGHGEDKAFKCSGLVLADPKSMRVSSFFVSSQPGGGSDPGSASPSLDVVSEKAPQQMSTDFLRIRICRECRDTVCKRQYMLDDGNRVPMYLKLYEALMRLQREIEESLPEFQEMVLGLQKQDANATLGVEEGVLTVAQGNSSGGSDAAQIKQQQVNVRMMLALQKDAAAARKQLLANFANYDALARRIRSLPPEDSGPFGGASGRPAASTDQAQERLQQAVWTRANLFLQQNMFPLQALPKFVASKKEGIGSPTSSATSTPPLGGAAKLSEGAVAINGGGGGSNDASHTVGALRQQLSVLLEQEELVASYVDSANKARKFDDARSLRMSLDELRKEIVQIRRQLGIPPAGASGGAKTGKKARR</sequence>
<feature type="region of interest" description="Disordered" evidence="6">
    <location>
        <begin position="853"/>
        <end position="872"/>
    </location>
</feature>
<dbReference type="InParanoid" id="A0A066WHM5"/>
<dbReference type="InterPro" id="IPR011011">
    <property type="entry name" value="Znf_FYVE_PHD"/>
</dbReference>
<evidence type="ECO:0000313" key="8">
    <source>
        <dbReference type="EMBL" id="KDN53502.1"/>
    </source>
</evidence>
<feature type="region of interest" description="Disordered" evidence="6">
    <location>
        <begin position="536"/>
        <end position="558"/>
    </location>
</feature>
<evidence type="ECO:0000256" key="6">
    <source>
        <dbReference type="SAM" id="MobiDB-lite"/>
    </source>
</evidence>
<dbReference type="EMBL" id="JMSN01000001">
    <property type="protein sequence ID" value="KDN53502.1"/>
    <property type="molecule type" value="Genomic_DNA"/>
</dbReference>
<dbReference type="OMA" id="NGHTYSE"/>
<keyword evidence="3" id="KW-0862">Zinc</keyword>
<dbReference type="SUPFAM" id="SSF57903">
    <property type="entry name" value="FYVE/PHD zinc finger"/>
    <property type="match status" value="1"/>
</dbReference>
<dbReference type="SUPFAM" id="SSF140125">
    <property type="entry name" value="Rabenosyn-5 Rab-binding domain-like"/>
    <property type="match status" value="1"/>
</dbReference>
<comment type="caution">
    <text evidence="8">The sequence shown here is derived from an EMBL/GenBank/DDBJ whole genome shotgun (WGS) entry which is preliminary data.</text>
</comment>
<keyword evidence="2 4" id="KW-0863">Zinc-finger</keyword>
<reference evidence="8 9" key="1">
    <citation type="submission" date="2014-05" db="EMBL/GenBank/DDBJ databases">
        <title>Draft genome sequence of a rare smut relative, Tilletiaria anomala UBC 951.</title>
        <authorList>
            <consortium name="DOE Joint Genome Institute"/>
            <person name="Toome M."/>
            <person name="Kuo A."/>
            <person name="Henrissat B."/>
            <person name="Lipzen A."/>
            <person name="Tritt A."/>
            <person name="Yoshinaga Y."/>
            <person name="Zane M."/>
            <person name="Barry K."/>
            <person name="Grigoriev I.V."/>
            <person name="Spatafora J.W."/>
            <person name="Aimea M.C."/>
        </authorList>
    </citation>
    <scope>NUCLEOTIDE SEQUENCE [LARGE SCALE GENOMIC DNA]</scope>
    <source>
        <strain evidence="8 9">UBC 951</strain>
    </source>
</reference>
<dbReference type="InterPro" id="IPR000306">
    <property type="entry name" value="Znf_FYVE"/>
</dbReference>
<dbReference type="OrthoDB" id="166134at2759"/>
<accession>A0A066WHM5</accession>
<feature type="compositionally biased region" description="Polar residues" evidence="6">
    <location>
        <begin position="223"/>
        <end position="248"/>
    </location>
</feature>
<feature type="region of interest" description="Disordered" evidence="6">
    <location>
        <begin position="494"/>
        <end position="513"/>
    </location>
</feature>
<organism evidence="8 9">
    <name type="scientific">Tilletiaria anomala (strain ATCC 24038 / CBS 436.72 / UBC 951)</name>
    <dbReference type="NCBI Taxonomy" id="1037660"/>
    <lineage>
        <taxon>Eukaryota</taxon>
        <taxon>Fungi</taxon>
        <taxon>Dikarya</taxon>
        <taxon>Basidiomycota</taxon>
        <taxon>Ustilaginomycotina</taxon>
        <taxon>Exobasidiomycetes</taxon>
        <taxon>Georgefischeriales</taxon>
        <taxon>Tilletiariaceae</taxon>
        <taxon>Tilletiaria</taxon>
    </lineage>
</organism>
<feature type="compositionally biased region" description="Low complexity" evidence="6">
    <location>
        <begin position="60"/>
        <end position="69"/>
    </location>
</feature>
<evidence type="ECO:0000313" key="9">
    <source>
        <dbReference type="Proteomes" id="UP000027361"/>
    </source>
</evidence>
<keyword evidence="5" id="KW-0175">Coiled coil</keyword>
<proteinExistence type="predicted"/>
<feature type="compositionally biased region" description="Polar residues" evidence="6">
    <location>
        <begin position="272"/>
        <end position="298"/>
    </location>
</feature>
<dbReference type="AlphaFoldDB" id="A0A066WHM5"/>
<feature type="compositionally biased region" description="Low complexity" evidence="6">
    <location>
        <begin position="30"/>
        <end position="51"/>
    </location>
</feature>
<evidence type="ECO:0000256" key="1">
    <source>
        <dbReference type="ARBA" id="ARBA00022723"/>
    </source>
</evidence>
<dbReference type="InterPro" id="IPR021565">
    <property type="entry name" value="Rbsn_Rab-bd"/>
</dbReference>
<feature type="compositionally biased region" description="Low complexity" evidence="6">
    <location>
        <begin position="165"/>
        <end position="176"/>
    </location>
</feature>
<feature type="region of interest" description="Disordered" evidence="6">
    <location>
        <begin position="196"/>
        <end position="248"/>
    </location>
</feature>
<feature type="region of interest" description="Disordered" evidence="6">
    <location>
        <begin position="1"/>
        <end position="85"/>
    </location>
</feature>
<dbReference type="HOGENOM" id="CLU_015252_0_0_1"/>
<dbReference type="InterPro" id="IPR036531">
    <property type="entry name" value="Rbsn_Rab-bd_sf"/>
</dbReference>
<dbReference type="GO" id="GO:0008270">
    <property type="term" value="F:zinc ion binding"/>
    <property type="evidence" value="ECO:0007669"/>
    <property type="project" value="UniProtKB-KW"/>
</dbReference>
<feature type="region of interest" description="Disordered" evidence="6">
    <location>
        <begin position="701"/>
        <end position="725"/>
    </location>
</feature>
<dbReference type="CDD" id="cd15737">
    <property type="entry name" value="FYVE2_Vac1p_like"/>
    <property type="match status" value="1"/>
</dbReference>
<dbReference type="SMART" id="SM00064">
    <property type="entry name" value="FYVE"/>
    <property type="match status" value="1"/>
</dbReference>
<evidence type="ECO:0000256" key="3">
    <source>
        <dbReference type="ARBA" id="ARBA00022833"/>
    </source>
</evidence>
<dbReference type="Pfam" id="PF11464">
    <property type="entry name" value="Rbsn"/>
    <property type="match status" value="1"/>
</dbReference>
<dbReference type="PANTHER" id="PTHR13510:SF44">
    <property type="entry name" value="RABENOSYN-5"/>
    <property type="match status" value="1"/>
</dbReference>
<dbReference type="Pfam" id="PF01363">
    <property type="entry name" value="FYVE"/>
    <property type="match status" value="1"/>
</dbReference>
<gene>
    <name evidence="8" type="ORF">K437DRAFT_252864</name>
</gene>
<dbReference type="GeneID" id="25263426"/>
<protein>
    <recommendedName>
        <fullName evidence="7">FYVE-type domain-containing protein</fullName>
    </recommendedName>
</protein>
<feature type="region of interest" description="Disordered" evidence="6">
    <location>
        <begin position="109"/>
        <end position="182"/>
    </location>
</feature>
<feature type="compositionally biased region" description="Polar residues" evidence="6">
    <location>
        <begin position="9"/>
        <end position="29"/>
    </location>
</feature>
<dbReference type="InterPro" id="IPR013083">
    <property type="entry name" value="Znf_RING/FYVE/PHD"/>
</dbReference>
<evidence type="ECO:0000256" key="5">
    <source>
        <dbReference type="SAM" id="Coils"/>
    </source>
</evidence>
<feature type="coiled-coil region" evidence="5">
    <location>
        <begin position="322"/>
        <end position="362"/>
    </location>
</feature>
<evidence type="ECO:0000256" key="4">
    <source>
        <dbReference type="PROSITE-ProRule" id="PRU00091"/>
    </source>
</evidence>
<keyword evidence="1" id="KW-0479">Metal-binding</keyword>
<feature type="compositionally biased region" description="Low complexity" evidence="6">
    <location>
        <begin position="136"/>
        <end position="146"/>
    </location>
</feature>
<evidence type="ECO:0000256" key="2">
    <source>
        <dbReference type="ARBA" id="ARBA00022771"/>
    </source>
</evidence>
<dbReference type="STRING" id="1037660.A0A066WHM5"/>
<dbReference type="InterPro" id="IPR017455">
    <property type="entry name" value="Znf_FYVE-rel"/>
</dbReference>
<dbReference type="PROSITE" id="PS50178">
    <property type="entry name" value="ZF_FYVE"/>
    <property type="match status" value="1"/>
</dbReference>
<feature type="domain" description="FYVE-type" evidence="7">
    <location>
        <begin position="448"/>
        <end position="478"/>
    </location>
</feature>
<keyword evidence="9" id="KW-1185">Reference proteome</keyword>
<name>A0A066WHM5_TILAU</name>
<dbReference type="Gene3D" id="4.10.860.20">
    <property type="entry name" value="Rabenosyn, Rab binding domain"/>
    <property type="match status" value="1"/>
</dbReference>
<dbReference type="Gene3D" id="3.30.40.10">
    <property type="entry name" value="Zinc/RING finger domain, C3HC4 (zinc finger)"/>
    <property type="match status" value="1"/>
</dbReference>
<feature type="region of interest" description="Disordered" evidence="6">
    <location>
        <begin position="265"/>
        <end position="306"/>
    </location>
</feature>
<evidence type="ECO:0000259" key="7">
    <source>
        <dbReference type="PROSITE" id="PS50178"/>
    </source>
</evidence>